<dbReference type="OrthoDB" id="66409at2759"/>
<dbReference type="PANTHER" id="PTHR28245">
    <property type="entry name" value="ARF3-INTERACTING PROTEIN 1"/>
    <property type="match status" value="1"/>
</dbReference>
<dbReference type="InParanoid" id="A0A1X2HWD4"/>
<evidence type="ECO:0000313" key="3">
    <source>
        <dbReference type="Proteomes" id="UP000242180"/>
    </source>
</evidence>
<dbReference type="AlphaFoldDB" id="A0A1X2HWD4"/>
<name>A0A1X2HWD4_SYNRA</name>
<dbReference type="InterPro" id="IPR037516">
    <property type="entry name" value="Tripartite_DENN"/>
</dbReference>
<keyword evidence="3" id="KW-1185">Reference proteome</keyword>
<accession>A0A1X2HWD4</accession>
<gene>
    <name evidence="2" type="ORF">BCR43DRAFT_484048</name>
</gene>
<dbReference type="STRING" id="13706.A0A1X2HWD4"/>
<dbReference type="FunCoup" id="A0A1X2HWD4">
    <property type="interactions" value="77"/>
</dbReference>
<dbReference type="OMA" id="GRHFWAQ"/>
<dbReference type="PANTHER" id="PTHR28245:SF1">
    <property type="entry name" value="ARF3-INTERACTING PROTEIN 1"/>
    <property type="match status" value="1"/>
</dbReference>
<dbReference type="InterPro" id="IPR052809">
    <property type="entry name" value="Actin_polarity_regulatory"/>
</dbReference>
<comment type="caution">
    <text evidence="2">The sequence shown here is derived from an EMBL/GenBank/DDBJ whole genome shotgun (WGS) entry which is preliminary data.</text>
</comment>
<organism evidence="2 3">
    <name type="scientific">Syncephalastrum racemosum</name>
    <name type="common">Filamentous fungus</name>
    <dbReference type="NCBI Taxonomy" id="13706"/>
    <lineage>
        <taxon>Eukaryota</taxon>
        <taxon>Fungi</taxon>
        <taxon>Fungi incertae sedis</taxon>
        <taxon>Mucoromycota</taxon>
        <taxon>Mucoromycotina</taxon>
        <taxon>Mucoromycetes</taxon>
        <taxon>Mucorales</taxon>
        <taxon>Syncephalastraceae</taxon>
        <taxon>Syncephalastrum</taxon>
    </lineage>
</organism>
<dbReference type="GO" id="GO:0051666">
    <property type="term" value="P:actin cortical patch localization"/>
    <property type="evidence" value="ECO:0007669"/>
    <property type="project" value="TreeGrafter"/>
</dbReference>
<dbReference type="PROSITE" id="PS50211">
    <property type="entry name" value="DENN"/>
    <property type="match status" value="1"/>
</dbReference>
<reference evidence="2 3" key="1">
    <citation type="submission" date="2016-07" db="EMBL/GenBank/DDBJ databases">
        <title>Pervasive Adenine N6-methylation of Active Genes in Fungi.</title>
        <authorList>
            <consortium name="DOE Joint Genome Institute"/>
            <person name="Mondo S.J."/>
            <person name="Dannebaum R.O."/>
            <person name="Kuo R.C."/>
            <person name="Labutti K."/>
            <person name="Haridas S."/>
            <person name="Kuo A."/>
            <person name="Salamov A."/>
            <person name="Ahrendt S.R."/>
            <person name="Lipzen A."/>
            <person name="Sullivan W."/>
            <person name="Andreopoulos W.B."/>
            <person name="Clum A."/>
            <person name="Lindquist E."/>
            <person name="Daum C."/>
            <person name="Ramamoorthy G.K."/>
            <person name="Gryganskyi A."/>
            <person name="Culley D."/>
            <person name="Magnuson J.K."/>
            <person name="James T.Y."/>
            <person name="O'Malley M.A."/>
            <person name="Stajich J.E."/>
            <person name="Spatafora J.W."/>
            <person name="Visel A."/>
            <person name="Grigoriev I.V."/>
        </authorList>
    </citation>
    <scope>NUCLEOTIDE SEQUENCE [LARGE SCALE GENOMIC DNA]</scope>
    <source>
        <strain evidence="2 3">NRRL 2496</strain>
    </source>
</reference>
<dbReference type="EMBL" id="MCGN01000001">
    <property type="protein sequence ID" value="ORZ03821.1"/>
    <property type="molecule type" value="Genomic_DNA"/>
</dbReference>
<dbReference type="Pfam" id="PF07792">
    <property type="entry name" value="Afi1"/>
    <property type="match status" value="1"/>
</dbReference>
<sequence>MDHQHVQYVLLAEFDIDKGAILKYQYPADTGTDDHVLSELMLPDGAHLRSEDWTIFCLNQTIPDVDDNAPSKTDKREKPLLYVLNLVRTKHDATARRGAHVKAMAICTQHQFLHIYKPVLLLGMEKYFENPSREILESLYKAVNSMDLTRMPRLSWHERQILRASDNKNMFEELFVEDQVTSPISAEFVNQEDDTDDESKLRRGTYIDLASGREVLPSLGKDRHFYETKIEYEGIKLPIRVPLTVNAEEVGDFSLINLIRTFTPASQPGSPNPHHPHLDSPGAYTHPIMLLLNALLTQKRIIFLGYGHPSGEVANYVLAACALGSGCGTVLRGFTERAFPYTNLTSVDDLLKCPGFIAGVCNPTYEEHTAWWDVLCNIETGKITVSKDIEVTRLNSISSMSGDIENASTAFASLALGRSSGGNTFSGSLGKQEARERDWDTEFMNDVMAAVHGRHGETMIRAKFQEYVARFVRLAGVYEEDVYKQSKIAWPHDPETDPSGLLGSGTVFPDEATKQRELSLNANRIEGWRQTISYREYQKGFSLWLQGSMLKHLDVYRQVNKLRILRNLPEAEVLAILEAFLKHITTDRHIIEFLSFLPQHQGGLAPIGMCLLHSSEMVRRHTVELFNRLAGNPTGFKFIQGLSRFQRMTYERLCRLESSDSQQPQNNGAPVGAF</sequence>
<evidence type="ECO:0000313" key="2">
    <source>
        <dbReference type="EMBL" id="ORZ03821.1"/>
    </source>
</evidence>
<dbReference type="Pfam" id="PF08616">
    <property type="entry name" value="SPA"/>
    <property type="match status" value="1"/>
</dbReference>
<evidence type="ECO:0000259" key="1">
    <source>
        <dbReference type="PROSITE" id="PS50211"/>
    </source>
</evidence>
<dbReference type="InterPro" id="IPR012860">
    <property type="entry name" value="Afi1_N"/>
</dbReference>
<dbReference type="Proteomes" id="UP000242180">
    <property type="component" value="Unassembled WGS sequence"/>
</dbReference>
<feature type="domain" description="UDENN" evidence="1">
    <location>
        <begin position="7"/>
        <end position="523"/>
    </location>
</feature>
<dbReference type="GO" id="GO:0005886">
    <property type="term" value="C:plasma membrane"/>
    <property type="evidence" value="ECO:0007669"/>
    <property type="project" value="TreeGrafter"/>
</dbReference>
<proteinExistence type="predicted"/>
<protein>
    <submittedName>
        <fullName evidence="2">Docking domain of Afi1 for Arf3 in vesicle trafficking-domain-containing protein</fullName>
    </submittedName>
</protein>